<dbReference type="GO" id="GO:0012505">
    <property type="term" value="C:endomembrane system"/>
    <property type="evidence" value="ECO:0007669"/>
    <property type="project" value="UniProtKB-SubCell"/>
</dbReference>
<dbReference type="Pfam" id="PF01602">
    <property type="entry name" value="Adaptin_N"/>
    <property type="match status" value="2"/>
</dbReference>
<evidence type="ECO:0000256" key="1">
    <source>
        <dbReference type="ARBA" id="ARBA00004308"/>
    </source>
</evidence>
<dbReference type="Gramene" id="OIV92922">
    <property type="protein sequence ID" value="OIV92922"/>
    <property type="gene ID" value="TanjilG_20584"/>
</dbReference>
<dbReference type="SUPFAM" id="SSF48371">
    <property type="entry name" value="ARM repeat"/>
    <property type="match status" value="1"/>
</dbReference>
<gene>
    <name evidence="6" type="ORF">TanjilG_20584</name>
</gene>
<dbReference type="PANTHER" id="PTHR22780">
    <property type="entry name" value="ADAPTIN, ALPHA/GAMMA/EPSILON"/>
    <property type="match status" value="1"/>
</dbReference>
<comment type="subcellular location">
    <subcellularLocation>
        <location evidence="1">Endomembrane system</location>
    </subcellularLocation>
</comment>
<feature type="domain" description="Clathrin/coatomer adaptor adaptin-like N-terminal" evidence="5">
    <location>
        <begin position="39"/>
        <end position="95"/>
    </location>
</feature>
<evidence type="ECO:0000259" key="5">
    <source>
        <dbReference type="Pfam" id="PF01602"/>
    </source>
</evidence>
<dbReference type="Proteomes" id="UP000188354">
    <property type="component" value="Chromosome LG18"/>
</dbReference>
<dbReference type="STRING" id="3871.A0A4P1QR94"/>
<keyword evidence="2" id="KW-0813">Transport</keyword>
<keyword evidence="4" id="KW-0472">Membrane</keyword>
<dbReference type="GO" id="GO:0016192">
    <property type="term" value="P:vesicle-mediated transport"/>
    <property type="evidence" value="ECO:0007669"/>
    <property type="project" value="InterPro"/>
</dbReference>
<keyword evidence="7" id="KW-1185">Reference proteome</keyword>
<dbReference type="InterPro" id="IPR002553">
    <property type="entry name" value="Clathrin/coatomer_adapt-like_N"/>
</dbReference>
<evidence type="ECO:0000313" key="6">
    <source>
        <dbReference type="EMBL" id="OIV92922.1"/>
    </source>
</evidence>
<dbReference type="EMBL" id="CM007378">
    <property type="protein sequence ID" value="OIV92922.1"/>
    <property type="molecule type" value="Genomic_DNA"/>
</dbReference>
<dbReference type="AlphaFoldDB" id="A0A4P1QR94"/>
<evidence type="ECO:0000256" key="2">
    <source>
        <dbReference type="ARBA" id="ARBA00022448"/>
    </source>
</evidence>
<dbReference type="InterPro" id="IPR050840">
    <property type="entry name" value="Adaptor_Complx_Large_Subunit"/>
</dbReference>
<feature type="domain" description="Clathrin/coatomer adaptor adaptin-like N-terminal" evidence="5">
    <location>
        <begin position="122"/>
        <end position="269"/>
    </location>
</feature>
<dbReference type="InterPro" id="IPR016024">
    <property type="entry name" value="ARM-type_fold"/>
</dbReference>
<keyword evidence="3" id="KW-0653">Protein transport</keyword>
<sequence>MGAQSKELFYNHSKEFLDLIKSIGKCRSKSEEDRIITHHDAIQLKRTGYLAITLFLNDNHDLIIFIVNTIQKDLKSDNYLVVCAALNAVCRLINETPSPRCCRRKRLCDNALCSLFDLVTVDVDSYKDLVVSFVNILKQVVDRGLPKNYDYHQMPAPFIQVKLLKILALLGSGDKKTSQNMYAVLGDIIRKSDSSTNIGNAVLYECIRCVSSIYSNPKLLEAAAHVIEKILKSDNHNVKYMGIDALGRLIKLSPNIAEQHQLAVIDCLEILEGLLDPSISITSNNTGAATNVPDIMTLYAETTASVHSGSSAYSVPVTGDNLNLLSELLSAAVGVTSAKTIVTPSIFKGFKCLRFFAEGCISKADGCESFKSKSQLVQRLARLICLQSQF</sequence>
<evidence type="ECO:0000256" key="3">
    <source>
        <dbReference type="ARBA" id="ARBA00022927"/>
    </source>
</evidence>
<evidence type="ECO:0000256" key="4">
    <source>
        <dbReference type="ARBA" id="ARBA00023136"/>
    </source>
</evidence>
<dbReference type="InterPro" id="IPR011989">
    <property type="entry name" value="ARM-like"/>
</dbReference>
<proteinExistence type="predicted"/>
<protein>
    <recommendedName>
        <fullName evidence="5">Clathrin/coatomer adaptor adaptin-like N-terminal domain-containing protein</fullName>
    </recommendedName>
</protein>
<reference evidence="6 7" key="1">
    <citation type="journal article" date="2017" name="Plant Biotechnol. J.">
        <title>A comprehensive draft genome sequence for lupin (Lupinus angustifolius), an emerging health food: insights into plant-microbe interactions and legume evolution.</title>
        <authorList>
            <person name="Hane J.K."/>
            <person name="Ming Y."/>
            <person name="Kamphuis L.G."/>
            <person name="Nelson M.N."/>
            <person name="Garg G."/>
            <person name="Atkins C.A."/>
            <person name="Bayer P.E."/>
            <person name="Bravo A."/>
            <person name="Bringans S."/>
            <person name="Cannon S."/>
            <person name="Edwards D."/>
            <person name="Foley R."/>
            <person name="Gao L.L."/>
            <person name="Harrison M.J."/>
            <person name="Huang W."/>
            <person name="Hurgobin B."/>
            <person name="Li S."/>
            <person name="Liu C.W."/>
            <person name="McGrath A."/>
            <person name="Morahan G."/>
            <person name="Murray J."/>
            <person name="Weller J."/>
            <person name="Jian J."/>
            <person name="Singh K.B."/>
        </authorList>
    </citation>
    <scope>NUCLEOTIDE SEQUENCE [LARGE SCALE GENOMIC DNA]</scope>
    <source>
        <strain evidence="7">cv. Tanjil</strain>
        <tissue evidence="6">Whole plant</tissue>
    </source>
</reference>
<accession>A0A4P1QR94</accession>
<dbReference type="GO" id="GO:0006886">
    <property type="term" value="P:intracellular protein transport"/>
    <property type="evidence" value="ECO:0007669"/>
    <property type="project" value="InterPro"/>
</dbReference>
<organism evidence="6 7">
    <name type="scientific">Lupinus angustifolius</name>
    <name type="common">Narrow-leaved blue lupine</name>
    <dbReference type="NCBI Taxonomy" id="3871"/>
    <lineage>
        <taxon>Eukaryota</taxon>
        <taxon>Viridiplantae</taxon>
        <taxon>Streptophyta</taxon>
        <taxon>Embryophyta</taxon>
        <taxon>Tracheophyta</taxon>
        <taxon>Spermatophyta</taxon>
        <taxon>Magnoliopsida</taxon>
        <taxon>eudicotyledons</taxon>
        <taxon>Gunneridae</taxon>
        <taxon>Pentapetalae</taxon>
        <taxon>rosids</taxon>
        <taxon>fabids</taxon>
        <taxon>Fabales</taxon>
        <taxon>Fabaceae</taxon>
        <taxon>Papilionoideae</taxon>
        <taxon>50 kb inversion clade</taxon>
        <taxon>genistoids sensu lato</taxon>
        <taxon>core genistoids</taxon>
        <taxon>Genisteae</taxon>
        <taxon>Lupinus</taxon>
    </lineage>
</organism>
<dbReference type="Gene3D" id="1.25.10.10">
    <property type="entry name" value="Leucine-rich Repeat Variant"/>
    <property type="match status" value="2"/>
</dbReference>
<name>A0A4P1QR94_LUPAN</name>
<dbReference type="GO" id="GO:0030117">
    <property type="term" value="C:membrane coat"/>
    <property type="evidence" value="ECO:0007669"/>
    <property type="project" value="InterPro"/>
</dbReference>
<evidence type="ECO:0000313" key="7">
    <source>
        <dbReference type="Proteomes" id="UP000188354"/>
    </source>
</evidence>